<gene>
    <name evidence="1" type="ORF">DdX_16121</name>
</gene>
<dbReference type="AlphaFoldDB" id="A0AAD4MRI2"/>
<keyword evidence="2" id="KW-1185">Reference proteome</keyword>
<proteinExistence type="predicted"/>
<reference evidence="1" key="1">
    <citation type="submission" date="2022-01" db="EMBL/GenBank/DDBJ databases">
        <title>Genome Sequence Resource for Two Populations of Ditylenchus destructor, the Migratory Endoparasitic Phytonematode.</title>
        <authorList>
            <person name="Zhang H."/>
            <person name="Lin R."/>
            <person name="Xie B."/>
        </authorList>
    </citation>
    <scope>NUCLEOTIDE SEQUENCE</scope>
    <source>
        <strain evidence="1">BazhouSP</strain>
    </source>
</reference>
<accession>A0AAD4MRI2</accession>
<sequence>MAAHLHLKVFILSGQRDGPPAAECNEALFYLFCQSNALLFNAAAIEVAKVASKHLFHAIQQPFYPTFNAFPEPLPPRPGRSGRLSHSHKKEKNVILSLLPPNGYFLLLAAWMVFHPNNCERGIFVCLTDFIPHPAIEPLDIDSSVLRPSKHTIML</sequence>
<dbReference type="Proteomes" id="UP001201812">
    <property type="component" value="Unassembled WGS sequence"/>
</dbReference>
<protein>
    <submittedName>
        <fullName evidence="1">Uncharacterized protein</fullName>
    </submittedName>
</protein>
<evidence type="ECO:0000313" key="1">
    <source>
        <dbReference type="EMBL" id="KAI1701368.1"/>
    </source>
</evidence>
<dbReference type="EMBL" id="JAKKPZ010000120">
    <property type="protein sequence ID" value="KAI1701368.1"/>
    <property type="molecule type" value="Genomic_DNA"/>
</dbReference>
<evidence type="ECO:0000313" key="2">
    <source>
        <dbReference type="Proteomes" id="UP001201812"/>
    </source>
</evidence>
<comment type="caution">
    <text evidence="1">The sequence shown here is derived from an EMBL/GenBank/DDBJ whole genome shotgun (WGS) entry which is preliminary data.</text>
</comment>
<name>A0AAD4MRI2_9BILA</name>
<organism evidence="1 2">
    <name type="scientific">Ditylenchus destructor</name>
    <dbReference type="NCBI Taxonomy" id="166010"/>
    <lineage>
        <taxon>Eukaryota</taxon>
        <taxon>Metazoa</taxon>
        <taxon>Ecdysozoa</taxon>
        <taxon>Nematoda</taxon>
        <taxon>Chromadorea</taxon>
        <taxon>Rhabditida</taxon>
        <taxon>Tylenchina</taxon>
        <taxon>Tylenchomorpha</taxon>
        <taxon>Sphaerularioidea</taxon>
        <taxon>Anguinidae</taxon>
        <taxon>Anguininae</taxon>
        <taxon>Ditylenchus</taxon>
    </lineage>
</organism>